<evidence type="ECO:0000256" key="2">
    <source>
        <dbReference type="SAM" id="Phobius"/>
    </source>
</evidence>
<dbReference type="Proteomes" id="UP000327468">
    <property type="component" value="Chromosome 14"/>
</dbReference>
<keyword evidence="5" id="KW-1185">Reference proteome</keyword>
<protein>
    <submittedName>
        <fullName evidence="4">Uncharacterized protein</fullName>
    </submittedName>
</protein>
<evidence type="ECO:0000256" key="3">
    <source>
        <dbReference type="SAM" id="SignalP"/>
    </source>
</evidence>
<evidence type="ECO:0000256" key="1">
    <source>
        <dbReference type="SAM" id="MobiDB-lite"/>
    </source>
</evidence>
<keyword evidence="3" id="KW-0732">Signal</keyword>
<evidence type="ECO:0000313" key="4">
    <source>
        <dbReference type="EMBL" id="KAB5550544.1"/>
    </source>
</evidence>
<organism evidence="4 5">
    <name type="scientific">Pangasianodon hypophthalmus</name>
    <name type="common">Striped catfish</name>
    <name type="synonym">Helicophagus hypophthalmus</name>
    <dbReference type="NCBI Taxonomy" id="310915"/>
    <lineage>
        <taxon>Eukaryota</taxon>
        <taxon>Metazoa</taxon>
        <taxon>Chordata</taxon>
        <taxon>Craniata</taxon>
        <taxon>Vertebrata</taxon>
        <taxon>Euteleostomi</taxon>
        <taxon>Actinopterygii</taxon>
        <taxon>Neopterygii</taxon>
        <taxon>Teleostei</taxon>
        <taxon>Ostariophysi</taxon>
        <taxon>Siluriformes</taxon>
        <taxon>Pangasiidae</taxon>
        <taxon>Pangasianodon</taxon>
    </lineage>
</organism>
<dbReference type="AlphaFoldDB" id="A0A5N5M628"/>
<comment type="caution">
    <text evidence="4">The sequence shown here is derived from an EMBL/GenBank/DDBJ whole genome shotgun (WGS) entry which is preliminary data.</text>
</comment>
<gene>
    <name evidence="4" type="ORF">PHYPO_G00054920</name>
</gene>
<dbReference type="EMBL" id="VFJC01000015">
    <property type="protein sequence ID" value="KAB5550544.1"/>
    <property type="molecule type" value="Genomic_DNA"/>
</dbReference>
<evidence type="ECO:0000313" key="5">
    <source>
        <dbReference type="Proteomes" id="UP000327468"/>
    </source>
</evidence>
<keyword evidence="2" id="KW-1133">Transmembrane helix</keyword>
<feature type="chain" id="PRO_5024290043" evidence="3">
    <location>
        <begin position="22"/>
        <end position="156"/>
    </location>
</feature>
<keyword evidence="2" id="KW-0812">Transmembrane</keyword>
<proteinExistence type="predicted"/>
<accession>A0A5N5M628</accession>
<keyword evidence="2" id="KW-0472">Membrane</keyword>
<feature type="compositionally biased region" description="Basic and acidic residues" evidence="1">
    <location>
        <begin position="101"/>
        <end position="112"/>
    </location>
</feature>
<feature type="transmembrane region" description="Helical" evidence="2">
    <location>
        <begin position="48"/>
        <end position="71"/>
    </location>
</feature>
<feature type="signal peptide" evidence="3">
    <location>
        <begin position="1"/>
        <end position="21"/>
    </location>
</feature>
<name>A0A5N5M628_PANHP</name>
<reference evidence="4 5" key="1">
    <citation type="submission" date="2019-06" db="EMBL/GenBank/DDBJ databases">
        <title>A chromosome-scale genome assembly of the striped catfish, Pangasianodon hypophthalmus.</title>
        <authorList>
            <person name="Wen M."/>
            <person name="Zahm M."/>
            <person name="Roques C."/>
            <person name="Cabau C."/>
            <person name="Klopp C."/>
            <person name="Donnadieu C."/>
            <person name="Jouanno E."/>
            <person name="Avarre J.-C."/>
            <person name="Campet M."/>
            <person name="Ha T.T.T."/>
            <person name="Dugue R."/>
            <person name="Lampietro C."/>
            <person name="Louis A."/>
            <person name="Herpin A."/>
            <person name="Echchiki A."/>
            <person name="Berthelot C."/>
            <person name="Parey E."/>
            <person name="Roest-Crollius H."/>
            <person name="Braasch I."/>
            <person name="Postlethwait J."/>
            <person name="Bobe J."/>
            <person name="Montfort J."/>
            <person name="Bouchez O."/>
            <person name="Begum T."/>
            <person name="Schartl M."/>
            <person name="Guiguen Y."/>
        </authorList>
    </citation>
    <scope>NUCLEOTIDE SEQUENCE [LARGE SCALE GENOMIC DNA]</scope>
    <source>
        <strain evidence="4 5">Indonesia</strain>
        <tissue evidence="4">Blood</tissue>
    </source>
</reference>
<feature type="region of interest" description="Disordered" evidence="1">
    <location>
        <begin position="101"/>
        <end position="122"/>
    </location>
</feature>
<sequence>MGFSLWITIISICCMFCDVTSTTGTTEQTNTSSTTSAKSELDSSSKHFTIIFPITLVLLAAIIITVLVFICRRRRGVDLPRQESVYYRNSVVPCTVEHNGYKSSEKEKDNYEPKPPLTPKEEPIYINVQGESSLEQSVEGTRTENIYCNVGYYTQQ</sequence>